<dbReference type="InterPro" id="IPR009097">
    <property type="entry name" value="Cyclic_Pdiesterase"/>
</dbReference>
<dbReference type="AlphaFoldDB" id="A0A037ZFI6"/>
<comment type="caution">
    <text evidence="2">The sequence shown here is derived from an EMBL/GenBank/DDBJ whole genome shotgun (WGS) entry which is preliminary data.</text>
</comment>
<dbReference type="RefSeq" id="WP_051588224.1">
    <property type="nucleotide sequence ID" value="NZ_JFKE01000004.1"/>
</dbReference>
<protein>
    <recommendedName>
        <fullName evidence="1">DUF1868 domain-containing protein</fullName>
    </recommendedName>
</protein>
<dbReference type="OrthoDB" id="151828at2"/>
<accession>A0A037ZFI6</accession>
<dbReference type="SUPFAM" id="SSF55144">
    <property type="entry name" value="LigT-like"/>
    <property type="match status" value="1"/>
</dbReference>
<organism evidence="2 3">
    <name type="scientific">Actibacterium mucosum KCTC 23349</name>
    <dbReference type="NCBI Taxonomy" id="1454373"/>
    <lineage>
        <taxon>Bacteria</taxon>
        <taxon>Pseudomonadati</taxon>
        <taxon>Pseudomonadota</taxon>
        <taxon>Alphaproteobacteria</taxon>
        <taxon>Rhodobacterales</taxon>
        <taxon>Roseobacteraceae</taxon>
        <taxon>Actibacterium</taxon>
    </lineage>
</organism>
<proteinExistence type="predicted"/>
<name>A0A037ZFI6_9RHOB</name>
<sequence length="247" mass="27027">MTQPVIPVEEQIAFLTGQKDSGAAPVWVGQKFAADGQVMRFAGNTTLCHIPKGPAHDALCAAQARLRRGLPQGAYAFLPENSLHMTVMQGRNDPEREAPKWPDHLPADMPIDAVTTLYKHTLQSLDLPQQFRIQPVQIAWGNSLTVAGATAAQDAALRAARDRMADALNYRAPDHATYRFHITLSYPIRWQTQAEAEATIALSSEVNALLMQAVPEIELGAIEFCRFENMHAFENLGFLGASQPASA</sequence>
<keyword evidence="3" id="KW-1185">Reference proteome</keyword>
<feature type="domain" description="DUF1868" evidence="1">
    <location>
        <begin position="31"/>
        <end position="134"/>
    </location>
</feature>
<dbReference type="Gene3D" id="3.90.1140.10">
    <property type="entry name" value="Cyclic phosphodiesterase"/>
    <property type="match status" value="1"/>
</dbReference>
<dbReference type="EMBL" id="JFKE01000004">
    <property type="protein sequence ID" value="KAJ55245.1"/>
    <property type="molecule type" value="Genomic_DNA"/>
</dbReference>
<evidence type="ECO:0000313" key="2">
    <source>
        <dbReference type="EMBL" id="KAJ55245.1"/>
    </source>
</evidence>
<dbReference type="STRING" id="1454373.ACMU_11130"/>
<dbReference type="Pfam" id="PF08975">
    <property type="entry name" value="2H-phosphodiest"/>
    <property type="match status" value="1"/>
</dbReference>
<evidence type="ECO:0000259" key="1">
    <source>
        <dbReference type="Pfam" id="PF08975"/>
    </source>
</evidence>
<gene>
    <name evidence="2" type="ORF">ACMU_11130</name>
</gene>
<dbReference type="InterPro" id="IPR015069">
    <property type="entry name" value="2H-PEstase_DUF1868"/>
</dbReference>
<dbReference type="Proteomes" id="UP000026249">
    <property type="component" value="Unassembled WGS sequence"/>
</dbReference>
<reference evidence="2 3" key="1">
    <citation type="submission" date="2014-03" db="EMBL/GenBank/DDBJ databases">
        <title>Draft Genome Sequence of Actibacterium mucosum KCTC 23349, a Marine Alphaproteobacterium with Complex Ionic Requirements Isolated from Mediterranean Seawater at Malvarrosa Beach, Valencia, Spain.</title>
        <authorList>
            <person name="Arahal D.R."/>
            <person name="Shao Z."/>
            <person name="Lai Q."/>
            <person name="Pujalte M.J."/>
        </authorList>
    </citation>
    <scope>NUCLEOTIDE SEQUENCE [LARGE SCALE GENOMIC DNA]</scope>
    <source>
        <strain evidence="2 3">KCTC 23349</strain>
    </source>
</reference>
<evidence type="ECO:0000313" key="3">
    <source>
        <dbReference type="Proteomes" id="UP000026249"/>
    </source>
</evidence>